<dbReference type="CDD" id="cd06286">
    <property type="entry name" value="PBP1_CcpB-like"/>
    <property type="match status" value="1"/>
</dbReference>
<dbReference type="AlphaFoldDB" id="A0A660E2D9"/>
<keyword evidence="2" id="KW-0238">DNA-binding</keyword>
<accession>A0A660E2D9</accession>
<dbReference type="InterPro" id="IPR000843">
    <property type="entry name" value="HTH_LacI"/>
</dbReference>
<dbReference type="Pfam" id="PF00356">
    <property type="entry name" value="LacI"/>
    <property type="match status" value="1"/>
</dbReference>
<dbReference type="InterPro" id="IPR010982">
    <property type="entry name" value="Lambda_DNA-bd_dom_sf"/>
</dbReference>
<evidence type="ECO:0000256" key="2">
    <source>
        <dbReference type="ARBA" id="ARBA00023125"/>
    </source>
</evidence>
<evidence type="ECO:0000259" key="4">
    <source>
        <dbReference type="PROSITE" id="PS50932"/>
    </source>
</evidence>
<keyword evidence="1" id="KW-0805">Transcription regulation</keyword>
<dbReference type="Pfam" id="PF00532">
    <property type="entry name" value="Peripla_BP_1"/>
    <property type="match status" value="1"/>
</dbReference>
<dbReference type="RefSeq" id="WP_130852368.1">
    <property type="nucleotide sequence ID" value="NZ_UYIG01000185.1"/>
</dbReference>
<sequence>MANIRDVARISGYSVSTVSRVINQKNYVSEKTRAAIQKVVDDLDYVPNDVARDLSRGKTFNVGVVLPHSDHPYFTQLIHGITTAAFAAKYHVVLLSSRYDAELERDYLEGLRRKAYDALIFTSHGLPLTQLARYRKYGSIVVCEQPGASGIPAAYAHRRTTYREALAYLKAQGYHHIGLMLSRPIAVSATSQATADAYRAVFGSNPATKDSATDVITLADGQRAATDFIKRGLQFDAILANSDDIAIGVTRAYRQAGLPVPFLIGQEHQLSGEVAHLPTIDHYFKKVGENALQLAISGAATNIAIDATFIAKQ</sequence>
<dbReference type="InterPro" id="IPR001761">
    <property type="entry name" value="Peripla_BP/Lac1_sug-bd_dom"/>
</dbReference>
<dbReference type="Proteomes" id="UP000289996">
    <property type="component" value="Unassembled WGS sequence"/>
</dbReference>
<dbReference type="EMBL" id="UYIG01000185">
    <property type="protein sequence ID" value="VDG30286.1"/>
    <property type="molecule type" value="Genomic_DNA"/>
</dbReference>
<keyword evidence="6" id="KW-1185">Reference proteome</keyword>
<dbReference type="PROSITE" id="PS50932">
    <property type="entry name" value="HTH_LACI_2"/>
    <property type="match status" value="1"/>
</dbReference>
<dbReference type="Gene3D" id="3.40.50.2300">
    <property type="match status" value="2"/>
</dbReference>
<evidence type="ECO:0000313" key="5">
    <source>
        <dbReference type="EMBL" id="VDG30286.1"/>
    </source>
</evidence>
<proteinExistence type="predicted"/>
<dbReference type="OrthoDB" id="9798934at2"/>
<dbReference type="PANTHER" id="PTHR30146:SF105">
    <property type="entry name" value="CATABOLITE CONTROL PROTEIN B"/>
    <property type="match status" value="1"/>
</dbReference>
<organism evidence="5 6">
    <name type="scientific">Lactiplantibacillus mudanjiangensis</name>
    <dbReference type="NCBI Taxonomy" id="1296538"/>
    <lineage>
        <taxon>Bacteria</taxon>
        <taxon>Bacillati</taxon>
        <taxon>Bacillota</taxon>
        <taxon>Bacilli</taxon>
        <taxon>Lactobacillales</taxon>
        <taxon>Lactobacillaceae</taxon>
        <taxon>Lactiplantibacillus</taxon>
    </lineage>
</organism>
<dbReference type="Gene3D" id="1.10.260.40">
    <property type="entry name" value="lambda repressor-like DNA-binding domains"/>
    <property type="match status" value="1"/>
</dbReference>
<dbReference type="GO" id="GO:0003700">
    <property type="term" value="F:DNA-binding transcription factor activity"/>
    <property type="evidence" value="ECO:0007669"/>
    <property type="project" value="TreeGrafter"/>
</dbReference>
<evidence type="ECO:0000313" key="6">
    <source>
        <dbReference type="Proteomes" id="UP000289996"/>
    </source>
</evidence>
<evidence type="ECO:0000256" key="1">
    <source>
        <dbReference type="ARBA" id="ARBA00023015"/>
    </source>
</evidence>
<dbReference type="PANTHER" id="PTHR30146">
    <property type="entry name" value="LACI-RELATED TRANSCRIPTIONAL REPRESSOR"/>
    <property type="match status" value="1"/>
</dbReference>
<dbReference type="SMART" id="SM00354">
    <property type="entry name" value="HTH_LACI"/>
    <property type="match status" value="1"/>
</dbReference>
<dbReference type="CDD" id="cd01392">
    <property type="entry name" value="HTH_LacI"/>
    <property type="match status" value="1"/>
</dbReference>
<dbReference type="InterPro" id="IPR028082">
    <property type="entry name" value="Peripla_BP_I"/>
</dbReference>
<dbReference type="SUPFAM" id="SSF47413">
    <property type="entry name" value="lambda repressor-like DNA-binding domains"/>
    <property type="match status" value="1"/>
</dbReference>
<keyword evidence="3" id="KW-0804">Transcription</keyword>
<gene>
    <name evidence="5" type="ORF">MUDAN_MDHGFNIF_01837</name>
</gene>
<evidence type="ECO:0000256" key="3">
    <source>
        <dbReference type="ARBA" id="ARBA00023163"/>
    </source>
</evidence>
<feature type="domain" description="HTH lacI-type" evidence="4">
    <location>
        <begin position="2"/>
        <end position="56"/>
    </location>
</feature>
<dbReference type="SUPFAM" id="SSF53822">
    <property type="entry name" value="Periplasmic binding protein-like I"/>
    <property type="match status" value="1"/>
</dbReference>
<reference evidence="5 6" key="1">
    <citation type="submission" date="2018-11" db="EMBL/GenBank/DDBJ databases">
        <authorList>
            <person name="Wuyts S."/>
        </authorList>
    </citation>
    <scope>NUCLEOTIDE SEQUENCE [LARGE SCALE GENOMIC DNA]</scope>
    <source>
        <strain evidence="5">Lactobacillus mudanjiangensis AMBF249</strain>
    </source>
</reference>
<protein>
    <recommendedName>
        <fullName evidence="4">HTH lacI-type domain-containing protein</fullName>
    </recommendedName>
</protein>
<name>A0A660E2D9_9LACO</name>
<dbReference type="GO" id="GO:0000976">
    <property type="term" value="F:transcription cis-regulatory region binding"/>
    <property type="evidence" value="ECO:0007669"/>
    <property type="project" value="TreeGrafter"/>
</dbReference>